<reference evidence="8" key="1">
    <citation type="thesis" date="2020" institute="ProQuest LLC" country="789 East Eisenhower Parkway, Ann Arbor, MI, USA">
        <title>Comparative Genomics and Chromosome Evolution.</title>
        <authorList>
            <person name="Mudd A.B."/>
        </authorList>
    </citation>
    <scope>NUCLEOTIDE SEQUENCE</scope>
    <source>
        <strain evidence="8">237g6f4</strain>
        <tissue evidence="8">Blood</tissue>
    </source>
</reference>
<keyword evidence="6" id="KW-0732">Signal</keyword>
<comment type="caution">
    <text evidence="8">The sequence shown here is derived from an EMBL/GenBank/DDBJ whole genome shotgun (WGS) entry which is preliminary data.</text>
</comment>
<evidence type="ECO:0000313" key="8">
    <source>
        <dbReference type="EMBL" id="KAG8538867.1"/>
    </source>
</evidence>
<dbReference type="InterPro" id="IPR044913">
    <property type="entry name" value="P_trefoil_dom_sf"/>
</dbReference>
<gene>
    <name evidence="8" type="ORF">GDO81_021876</name>
</gene>
<name>A0AAV6YNY2_ENGPU</name>
<dbReference type="AlphaFoldDB" id="A0AAV6YNY2"/>
<dbReference type="SUPFAM" id="SSF57492">
    <property type="entry name" value="Trefoil"/>
    <property type="match status" value="1"/>
</dbReference>
<feature type="disulfide bond" evidence="4">
    <location>
        <begin position="34"/>
        <end position="49"/>
    </location>
</feature>
<feature type="domain" description="P-type" evidence="7">
    <location>
        <begin position="22"/>
        <end position="65"/>
    </location>
</feature>
<dbReference type="CDD" id="cd00111">
    <property type="entry name" value="Trefoil"/>
    <property type="match status" value="1"/>
</dbReference>
<keyword evidence="9" id="KW-1185">Reference proteome</keyword>
<feature type="compositionally biased region" description="Polar residues" evidence="5">
    <location>
        <begin position="84"/>
        <end position="101"/>
    </location>
</feature>
<feature type="region of interest" description="Disordered" evidence="5">
    <location>
        <begin position="72"/>
        <end position="101"/>
    </location>
</feature>
<dbReference type="PRINTS" id="PR00680">
    <property type="entry name" value="PTREFOIL"/>
</dbReference>
<dbReference type="EMBL" id="WNYA01018021">
    <property type="protein sequence ID" value="KAG8538867.1"/>
    <property type="molecule type" value="Genomic_DNA"/>
</dbReference>
<evidence type="ECO:0000259" key="7">
    <source>
        <dbReference type="PROSITE" id="PS51448"/>
    </source>
</evidence>
<evidence type="ECO:0000256" key="3">
    <source>
        <dbReference type="ARBA" id="ARBA00023157"/>
    </source>
</evidence>
<evidence type="ECO:0000256" key="2">
    <source>
        <dbReference type="ARBA" id="ARBA00022525"/>
    </source>
</evidence>
<feature type="compositionally biased region" description="Low complexity" evidence="5">
    <location>
        <begin position="72"/>
        <end position="83"/>
    </location>
</feature>
<dbReference type="Pfam" id="PF00088">
    <property type="entry name" value="Trefoil"/>
    <property type="match status" value="1"/>
</dbReference>
<evidence type="ECO:0000256" key="1">
    <source>
        <dbReference type="ARBA" id="ARBA00004613"/>
    </source>
</evidence>
<protein>
    <recommendedName>
        <fullName evidence="7">P-type domain-containing protein</fullName>
    </recommendedName>
</protein>
<dbReference type="InterPro" id="IPR000519">
    <property type="entry name" value="P_trefoil_dom"/>
</dbReference>
<feature type="disulfide bond" evidence="4">
    <location>
        <begin position="24"/>
        <end position="50"/>
    </location>
</feature>
<dbReference type="PROSITE" id="PS51448">
    <property type="entry name" value="P_TREFOIL_2"/>
    <property type="match status" value="1"/>
</dbReference>
<dbReference type="InterPro" id="IPR017994">
    <property type="entry name" value="P_trefoil_chordata"/>
</dbReference>
<dbReference type="PANTHER" id="PTHR13826">
    <property type="entry name" value="INTESTINAL TREFOIL FACTOR-RELATED"/>
    <property type="match status" value="1"/>
</dbReference>
<organism evidence="8 9">
    <name type="scientific">Engystomops pustulosus</name>
    <name type="common">Tungara frog</name>
    <name type="synonym">Physalaemus pustulosus</name>
    <dbReference type="NCBI Taxonomy" id="76066"/>
    <lineage>
        <taxon>Eukaryota</taxon>
        <taxon>Metazoa</taxon>
        <taxon>Chordata</taxon>
        <taxon>Craniata</taxon>
        <taxon>Vertebrata</taxon>
        <taxon>Euteleostomi</taxon>
        <taxon>Amphibia</taxon>
        <taxon>Batrachia</taxon>
        <taxon>Anura</taxon>
        <taxon>Neobatrachia</taxon>
        <taxon>Hyloidea</taxon>
        <taxon>Leptodactylidae</taxon>
        <taxon>Leiuperinae</taxon>
        <taxon>Engystomops</taxon>
    </lineage>
</organism>
<evidence type="ECO:0000313" key="9">
    <source>
        <dbReference type="Proteomes" id="UP000824782"/>
    </source>
</evidence>
<feature type="signal peptide" evidence="6">
    <location>
        <begin position="1"/>
        <end position="17"/>
    </location>
</feature>
<dbReference type="SMART" id="SM00018">
    <property type="entry name" value="PD"/>
    <property type="match status" value="1"/>
</dbReference>
<evidence type="ECO:0000256" key="6">
    <source>
        <dbReference type="SAM" id="SignalP"/>
    </source>
</evidence>
<dbReference type="GO" id="GO:0005615">
    <property type="term" value="C:extracellular space"/>
    <property type="evidence" value="ECO:0007669"/>
    <property type="project" value="TreeGrafter"/>
</dbReference>
<evidence type="ECO:0000256" key="4">
    <source>
        <dbReference type="PROSITE-ProRule" id="PRU00779"/>
    </source>
</evidence>
<evidence type="ECO:0000256" key="5">
    <source>
        <dbReference type="SAM" id="MobiDB-lite"/>
    </source>
</evidence>
<sequence length="101" mass="10758">MFLQMLVVLSLPIISGAALSEAQCNVPPEKRTDCGRPEISSDECVKRGCCFDPSIYEVIWCFQPLETATTAATSAQSTTPAQSNVTVTTQNATSAQAENGE</sequence>
<dbReference type="PANTHER" id="PTHR13826:SF14">
    <property type="entry name" value="TREFOIL FACTOR 2"/>
    <property type="match status" value="1"/>
</dbReference>
<comment type="subcellular location">
    <subcellularLocation>
        <location evidence="1">Secreted</location>
    </subcellularLocation>
</comment>
<dbReference type="FunFam" id="4.10.110.10:FF:000006">
    <property type="entry name" value="Trefoil factor 1"/>
    <property type="match status" value="1"/>
</dbReference>
<proteinExistence type="predicted"/>
<dbReference type="Gene3D" id="4.10.110.10">
    <property type="entry name" value="Spasmolytic Protein, domain 1"/>
    <property type="match status" value="1"/>
</dbReference>
<accession>A0AAV6YNY2</accession>
<feature type="chain" id="PRO_5043775890" description="P-type domain-containing protein" evidence="6">
    <location>
        <begin position="18"/>
        <end position="101"/>
    </location>
</feature>
<keyword evidence="3 4" id="KW-1015">Disulfide bond</keyword>
<feature type="disulfide bond" evidence="4">
    <location>
        <begin position="44"/>
        <end position="61"/>
    </location>
</feature>
<dbReference type="Proteomes" id="UP000824782">
    <property type="component" value="Unassembled WGS sequence"/>
</dbReference>
<keyword evidence="2" id="KW-0964">Secreted</keyword>